<comment type="caution">
    <text evidence="1">The sequence shown here is derived from an EMBL/GenBank/DDBJ whole genome shotgun (WGS) entry which is preliminary data.</text>
</comment>
<dbReference type="EMBL" id="JAMRYU010000003">
    <property type="protein sequence ID" value="MDC4239400.1"/>
    <property type="molecule type" value="Genomic_DNA"/>
</dbReference>
<dbReference type="Pfam" id="PF08876">
    <property type="entry name" value="DUF1836"/>
    <property type="match status" value="1"/>
</dbReference>
<name>A0A9X3XHC8_9CLOT</name>
<gene>
    <name evidence="1" type="ORF">NE398_04350</name>
</gene>
<reference evidence="1" key="1">
    <citation type="submission" date="2022-05" db="EMBL/GenBank/DDBJ databases">
        <title>Draft genome sequence of Clostridium tertium strain CP3 isolated from Peru.</title>
        <authorList>
            <person name="Hurtado R."/>
            <person name="Lima L."/>
            <person name="Sousa T."/>
            <person name="Jaiswal A.K."/>
            <person name="Tiwari S."/>
            <person name="Maturrano L."/>
            <person name="Brenig B."/>
            <person name="Azevedo V."/>
        </authorList>
    </citation>
    <scope>NUCLEOTIDE SEQUENCE</scope>
    <source>
        <strain evidence="1">CP3</strain>
    </source>
</reference>
<dbReference type="PANTHER" id="PTHR40056">
    <property type="entry name" value="HYPOTHETICAL CYTOSOLIC PROTEIN"/>
    <property type="match status" value="1"/>
</dbReference>
<sequence length="194" mass="22862">MDINELKEKFSELNLQNQLTLDEIPEIDLYMDQVTQLFDSKFNETKRNEDDKALTKTMVNNYAKGKLLMSVKNKKYSKEHLLLMSLIYNLKGALSISDIKSSLNKIVISLENEEDYPIRELYKLYLKQYGEDLKDVEGSIKIKYDSIENMIAKEENLSSDEFEKNFLLLSSFINMSNMYRRMGEKLIDDYFNKL</sequence>
<dbReference type="Proteomes" id="UP001141183">
    <property type="component" value="Unassembled WGS sequence"/>
</dbReference>
<dbReference type="PANTHER" id="PTHR40056:SF1">
    <property type="entry name" value="DUF1836 DOMAIN-CONTAINING PROTEIN"/>
    <property type="match status" value="1"/>
</dbReference>
<evidence type="ECO:0000313" key="2">
    <source>
        <dbReference type="Proteomes" id="UP001141183"/>
    </source>
</evidence>
<proteinExistence type="predicted"/>
<organism evidence="1 2">
    <name type="scientific">Clostridium tertium</name>
    <dbReference type="NCBI Taxonomy" id="1559"/>
    <lineage>
        <taxon>Bacteria</taxon>
        <taxon>Bacillati</taxon>
        <taxon>Bacillota</taxon>
        <taxon>Clostridia</taxon>
        <taxon>Eubacteriales</taxon>
        <taxon>Clostridiaceae</taxon>
        <taxon>Clostridium</taxon>
    </lineage>
</organism>
<dbReference type="InterPro" id="IPR014975">
    <property type="entry name" value="DUF1836"/>
</dbReference>
<protein>
    <submittedName>
        <fullName evidence="1">DUF1836 domain-containing protein</fullName>
    </submittedName>
</protein>
<accession>A0A9X3XHC8</accession>
<dbReference type="RefSeq" id="WP_097034095.1">
    <property type="nucleotide sequence ID" value="NZ_CAXSLY010000019.1"/>
</dbReference>
<evidence type="ECO:0000313" key="1">
    <source>
        <dbReference type="EMBL" id="MDC4239400.1"/>
    </source>
</evidence>
<dbReference type="AlphaFoldDB" id="A0A9X3XHC8"/>
<keyword evidence="2" id="KW-1185">Reference proteome</keyword>